<keyword evidence="2" id="KW-1185">Reference proteome</keyword>
<dbReference type="Proteomes" id="UP000887013">
    <property type="component" value="Unassembled WGS sequence"/>
</dbReference>
<sequence length="108" mass="12557">MDLGLPAASSDLEKYSRLCFRSATSEIGQTYHFSSATLADWREFINEVILDYIENDSEKLGGTGRVVEVDESKFRKRKHHQDHAVGFWRCVTRIRKCFLYYSSRQIST</sequence>
<gene>
    <name evidence="1" type="ORF">NPIL_453561</name>
</gene>
<accession>A0A8X6P874</accession>
<organism evidence="1 2">
    <name type="scientific">Nephila pilipes</name>
    <name type="common">Giant wood spider</name>
    <name type="synonym">Nephila maculata</name>
    <dbReference type="NCBI Taxonomy" id="299642"/>
    <lineage>
        <taxon>Eukaryota</taxon>
        <taxon>Metazoa</taxon>
        <taxon>Ecdysozoa</taxon>
        <taxon>Arthropoda</taxon>
        <taxon>Chelicerata</taxon>
        <taxon>Arachnida</taxon>
        <taxon>Araneae</taxon>
        <taxon>Araneomorphae</taxon>
        <taxon>Entelegynae</taxon>
        <taxon>Araneoidea</taxon>
        <taxon>Nephilidae</taxon>
        <taxon>Nephila</taxon>
    </lineage>
</organism>
<dbReference type="AlphaFoldDB" id="A0A8X6P874"/>
<reference evidence="1" key="1">
    <citation type="submission" date="2020-08" db="EMBL/GenBank/DDBJ databases">
        <title>Multicomponent nature underlies the extraordinary mechanical properties of spider dragline silk.</title>
        <authorList>
            <person name="Kono N."/>
            <person name="Nakamura H."/>
            <person name="Mori M."/>
            <person name="Yoshida Y."/>
            <person name="Ohtoshi R."/>
            <person name="Malay A.D."/>
            <person name="Moran D.A.P."/>
            <person name="Tomita M."/>
            <person name="Numata K."/>
            <person name="Arakawa K."/>
        </authorList>
    </citation>
    <scope>NUCLEOTIDE SEQUENCE</scope>
</reference>
<protein>
    <submittedName>
        <fullName evidence="1">Uncharacterized protein</fullName>
    </submittedName>
</protein>
<dbReference type="OrthoDB" id="10052789at2759"/>
<evidence type="ECO:0000313" key="2">
    <source>
        <dbReference type="Proteomes" id="UP000887013"/>
    </source>
</evidence>
<comment type="caution">
    <text evidence="1">The sequence shown here is derived from an EMBL/GenBank/DDBJ whole genome shotgun (WGS) entry which is preliminary data.</text>
</comment>
<dbReference type="EMBL" id="BMAW01112721">
    <property type="protein sequence ID" value="GFT54149.1"/>
    <property type="molecule type" value="Genomic_DNA"/>
</dbReference>
<evidence type="ECO:0000313" key="1">
    <source>
        <dbReference type="EMBL" id="GFT54149.1"/>
    </source>
</evidence>
<name>A0A8X6P874_NEPPI</name>
<proteinExistence type="predicted"/>